<organism evidence="1 2">
    <name type="scientific">Chitinophaga alhagiae</name>
    <dbReference type="NCBI Taxonomy" id="2203219"/>
    <lineage>
        <taxon>Bacteria</taxon>
        <taxon>Pseudomonadati</taxon>
        <taxon>Bacteroidota</taxon>
        <taxon>Chitinophagia</taxon>
        <taxon>Chitinophagales</taxon>
        <taxon>Chitinophagaceae</taxon>
        <taxon>Chitinophaga</taxon>
    </lineage>
</organism>
<dbReference type="Gene3D" id="3.90.550.10">
    <property type="entry name" value="Spore Coat Polysaccharide Biosynthesis Protein SpsA, Chain A"/>
    <property type="match status" value="1"/>
</dbReference>
<sequence length="293" mass="34234">MKVSGFTFVRNAVRYDYPVVEAIRSILPLCDEVVVSVGDSDDGTLQLIESIGSPKLRIVHSTWDDSLKEGGRILAVETDKAFAHVSEDSTWAFYIQGDEVVHEDDYPAIRAAMERYKDDARVEGLLFNYRHFYGSYDYLGDSRTWYNKEVRIIRNNKNIRSYRDAQGFRLNGNKLHVKPVAAWMHHYGWVKHPQEQAKKLKNSISLYFGKEEEKAIERHGLKDAFDYAGIDSLVRFTGQHPAVMQARIAQKNWQFEHDVSRKNFKGLKRKVLYWIEQKTGKRLFDYRNYKLLK</sequence>
<reference evidence="1 2" key="1">
    <citation type="submission" date="2018-05" db="EMBL/GenBank/DDBJ databases">
        <title>Chitinophaga sp. nov., isolated from rhizosphere soil of Alhagi.</title>
        <authorList>
            <person name="Liu Y."/>
        </authorList>
    </citation>
    <scope>NUCLEOTIDE SEQUENCE [LARGE SCALE GENOMIC DNA]</scope>
    <source>
        <strain evidence="1 2">T22</strain>
    </source>
</reference>
<dbReference type="SUPFAM" id="SSF53448">
    <property type="entry name" value="Nucleotide-diphospho-sugar transferases"/>
    <property type="match status" value="1"/>
</dbReference>
<dbReference type="Proteomes" id="UP000246099">
    <property type="component" value="Chromosome"/>
</dbReference>
<gene>
    <name evidence="1" type="ORF">DLD77_06090</name>
</gene>
<dbReference type="InterPro" id="IPR029044">
    <property type="entry name" value="Nucleotide-diphossugar_trans"/>
</dbReference>
<dbReference type="EMBL" id="CP029600">
    <property type="protein sequence ID" value="AWO02252.1"/>
    <property type="molecule type" value="Genomic_DNA"/>
</dbReference>
<dbReference type="GO" id="GO:0016740">
    <property type="term" value="F:transferase activity"/>
    <property type="evidence" value="ECO:0007669"/>
    <property type="project" value="UniProtKB-KW"/>
</dbReference>
<name>A0ABM6WE34_9BACT</name>
<accession>A0ABM6WE34</accession>
<keyword evidence="2" id="KW-1185">Reference proteome</keyword>
<evidence type="ECO:0000313" key="2">
    <source>
        <dbReference type="Proteomes" id="UP000246099"/>
    </source>
</evidence>
<protein>
    <submittedName>
        <fullName evidence="1">Glycosyl transferase</fullName>
    </submittedName>
</protein>
<evidence type="ECO:0000313" key="1">
    <source>
        <dbReference type="EMBL" id="AWO02252.1"/>
    </source>
</evidence>
<keyword evidence="1" id="KW-0808">Transferase</keyword>
<proteinExistence type="predicted"/>